<feature type="region of interest" description="Disordered" evidence="1">
    <location>
        <begin position="328"/>
        <end position="353"/>
    </location>
</feature>
<organism evidence="2">
    <name type="scientific">Pyrodinium bahamense</name>
    <dbReference type="NCBI Taxonomy" id="73915"/>
    <lineage>
        <taxon>Eukaryota</taxon>
        <taxon>Sar</taxon>
        <taxon>Alveolata</taxon>
        <taxon>Dinophyceae</taxon>
        <taxon>Gonyaulacales</taxon>
        <taxon>Pyrocystaceae</taxon>
        <taxon>Pyrodinium</taxon>
    </lineage>
</organism>
<dbReference type="PANTHER" id="PTHR30348:SF4">
    <property type="entry name" value="DUF72 DOMAIN-CONTAINING PROTEIN"/>
    <property type="match status" value="1"/>
</dbReference>
<dbReference type="Pfam" id="PF01904">
    <property type="entry name" value="DUF72"/>
    <property type="match status" value="1"/>
</dbReference>
<feature type="compositionally biased region" description="Low complexity" evidence="1">
    <location>
        <begin position="482"/>
        <end position="493"/>
    </location>
</feature>
<evidence type="ECO:0000313" key="2">
    <source>
        <dbReference type="EMBL" id="CAD8387792.1"/>
    </source>
</evidence>
<accession>A0A7S0BA27</accession>
<evidence type="ECO:0000256" key="1">
    <source>
        <dbReference type="SAM" id="MobiDB-lite"/>
    </source>
</evidence>
<reference evidence="2" key="1">
    <citation type="submission" date="2021-01" db="EMBL/GenBank/DDBJ databases">
        <authorList>
            <person name="Corre E."/>
            <person name="Pelletier E."/>
            <person name="Niang G."/>
            <person name="Scheremetjew M."/>
            <person name="Finn R."/>
            <person name="Kale V."/>
            <person name="Holt S."/>
            <person name="Cochrane G."/>
            <person name="Meng A."/>
            <person name="Brown T."/>
            <person name="Cohen L."/>
        </authorList>
    </citation>
    <scope>NUCLEOTIDE SEQUENCE</scope>
    <source>
        <strain evidence="2">Pbaha01</strain>
    </source>
</reference>
<feature type="region of interest" description="Disordered" evidence="1">
    <location>
        <begin position="453"/>
        <end position="507"/>
    </location>
</feature>
<name>A0A7S0BA27_9DINO</name>
<dbReference type="CDD" id="cd00164">
    <property type="entry name" value="S1_like"/>
    <property type="match status" value="1"/>
</dbReference>
<protein>
    <submittedName>
        <fullName evidence="2">Uncharacterized protein</fullName>
    </submittedName>
</protein>
<dbReference type="EMBL" id="HBEG01051742">
    <property type="protein sequence ID" value="CAD8387792.1"/>
    <property type="molecule type" value="Transcribed_RNA"/>
</dbReference>
<dbReference type="Gene3D" id="3.20.20.410">
    <property type="entry name" value="Protein of unknown function UPF0759"/>
    <property type="match status" value="1"/>
</dbReference>
<proteinExistence type="predicted"/>
<dbReference type="InterPro" id="IPR036520">
    <property type="entry name" value="UPF0759_sf"/>
</dbReference>
<dbReference type="PANTHER" id="PTHR30348">
    <property type="entry name" value="UNCHARACTERIZED PROTEIN YECE"/>
    <property type="match status" value="1"/>
</dbReference>
<dbReference type="SUPFAM" id="SSF117396">
    <property type="entry name" value="TM1631-like"/>
    <property type="match status" value="1"/>
</dbReference>
<dbReference type="InterPro" id="IPR002763">
    <property type="entry name" value="DUF72"/>
</dbReference>
<dbReference type="AlphaFoldDB" id="A0A7S0BA27"/>
<sequence length="637" mass="70107">MGCREGITSPQCSLAPIRSCSWIAAMGCREGKVGTRMRESIEGPHRWVGTSGLMGRSMRQYSRRYDVLEINYTFHRRGLQQQEFSALAEQLKSASVRAVVKVSIVATHENQLRDPESWWPCLWEGYCQLHKAGVLAALLWQCPPSLRYTEQSLRDLGHLCQILRDSSGTVRHVFDFRQSSWYSEAAVANLLRSHGFCLAWLHLCNDRSRWAGDLVSGWSTNGRTADFVYLRLFGSSGRSIGKYSEDFLHQEVLGRLPRDSDAFVVFGQGDVPMQALDNAWEVRQALGQVASSGNTQDVQTHGWRCHWWAAGWDSGHHRSETEGIQGFEHHSWSNTGPDDSGNERAARLPGAPAASTSVADCNGISGTVTWVEDGRIFVDIGNGQDAVLGARHVGGGRRLHANLSKGKRQGRMRFHIGERLAGLRIEAVDCRTGRVYLSSAGCQQAQCSLPGLERAQGSGGAASGARAPPSADGLEPSEASCSSSGGAPRGQGPAPAPRVLPAPSELGASPARRLTISTWGKARIVQPPDAQAHFACDSKKFHYLTRNNKHIKKLNGLDEVVQSRILRNGFFEDWIRETVQRIEREDLASLTLHCHKGTHLSVAVAEIMRKVYYPNAEVQHLTLAYVRPGRVGGPSRH</sequence>
<gene>
    <name evidence="2" type="ORF">PBAH0796_LOCUS31480</name>
</gene>